<feature type="compositionally biased region" description="Polar residues" evidence="1">
    <location>
        <begin position="565"/>
        <end position="575"/>
    </location>
</feature>
<accession>A0A369K2S3</accession>
<dbReference type="Proteomes" id="UP000076154">
    <property type="component" value="Unassembled WGS sequence"/>
</dbReference>
<feature type="region of interest" description="Disordered" evidence="1">
    <location>
        <begin position="523"/>
        <end position="575"/>
    </location>
</feature>
<dbReference type="OrthoDB" id="3238644at2759"/>
<feature type="compositionally biased region" description="Low complexity" evidence="1">
    <location>
        <begin position="546"/>
        <end position="564"/>
    </location>
</feature>
<evidence type="ECO:0000313" key="3">
    <source>
        <dbReference type="Proteomes" id="UP000076154"/>
    </source>
</evidence>
<sequence>MSARQHRKRPWTREQLLQKLQIIGTIHTALPPDLPPSPPVSRTSSPAPTKRKYDAGADYDRFKRPRTASLISDRPSHQHRQPASSSQLHPPNLRPPTHTPLHISRAEPCEDGEVREEPPVASSSRLPAQAPPATIAPNNVPVRRPKRGKTDYRHHDALHDKYHNAGRQLKYSGDARFWSTYPATHKEYRPLLDPPLPNSSYHIHGGLIARLELVDALVCFTFALWNKDYGRKNCNRYSWCTIEAFLGWCKGKWQAEEEGMIEAEKAFIGLIFMIEGFIHARKLVHMAQSHLERDVTKLYEELRADVNLAASKAEQDNLSGVNHALLALKPQATPPMLPSPASIAPANSTNGTPTTQHEGTPNTTISSSSGLAAQRAAPHHPSQNIIPEKLLPERYKETIIPAHIMDAMAATSKTIGPTLMYNLKEQTCGTTAATYCMTNAQACLNLTTLVRFFPATFARVIYTTLSPTDEHEPDFEDEEGELFWPGQSITGEGLGWVCLLGKAMIKEFGKAYGYRGLDGVVPKPKPEEEDANKAPPPHAHSQPQRPGSTPHGHIPHGHTPLGHTSQAAPSSSIQR</sequence>
<protein>
    <submittedName>
        <fullName evidence="2">Uncharacterized protein</fullName>
    </submittedName>
</protein>
<evidence type="ECO:0000313" key="2">
    <source>
        <dbReference type="EMBL" id="RDB25206.1"/>
    </source>
</evidence>
<evidence type="ECO:0000256" key="1">
    <source>
        <dbReference type="SAM" id="MobiDB-lite"/>
    </source>
</evidence>
<dbReference type="InParanoid" id="A0A369K2S3"/>
<gene>
    <name evidence="2" type="ORF">Hypma_007782</name>
</gene>
<name>A0A369K2S3_HYPMA</name>
<proteinExistence type="predicted"/>
<feature type="region of interest" description="Disordered" evidence="1">
    <location>
        <begin position="336"/>
        <end position="390"/>
    </location>
</feature>
<feature type="compositionally biased region" description="Basic and acidic residues" evidence="1">
    <location>
        <begin position="51"/>
        <end position="62"/>
    </location>
</feature>
<feature type="compositionally biased region" description="Polar residues" evidence="1">
    <location>
        <begin position="345"/>
        <end position="371"/>
    </location>
</feature>
<feature type="region of interest" description="Disordered" evidence="1">
    <location>
        <begin position="27"/>
        <end position="148"/>
    </location>
</feature>
<comment type="caution">
    <text evidence="2">The sequence shown here is derived from an EMBL/GenBank/DDBJ whole genome shotgun (WGS) entry which is preliminary data.</text>
</comment>
<dbReference type="EMBL" id="LUEZ02000041">
    <property type="protein sequence ID" value="RDB25206.1"/>
    <property type="molecule type" value="Genomic_DNA"/>
</dbReference>
<reference evidence="2" key="1">
    <citation type="submission" date="2018-04" db="EMBL/GenBank/DDBJ databases">
        <title>Whole genome sequencing of Hypsizygus marmoreus.</title>
        <authorList>
            <person name="Choi I.-G."/>
            <person name="Min B."/>
            <person name="Kim J.-G."/>
            <person name="Kim S."/>
            <person name="Oh Y.-L."/>
            <person name="Kong W.-S."/>
            <person name="Park H."/>
            <person name="Jeong J."/>
            <person name="Song E.-S."/>
        </authorList>
    </citation>
    <scope>NUCLEOTIDE SEQUENCE [LARGE SCALE GENOMIC DNA]</scope>
    <source>
        <strain evidence="2">51987-8</strain>
    </source>
</reference>
<dbReference type="AlphaFoldDB" id="A0A369K2S3"/>
<organism evidence="2 3">
    <name type="scientific">Hypsizygus marmoreus</name>
    <name type="common">White beech mushroom</name>
    <name type="synonym">Agaricus marmoreus</name>
    <dbReference type="NCBI Taxonomy" id="39966"/>
    <lineage>
        <taxon>Eukaryota</taxon>
        <taxon>Fungi</taxon>
        <taxon>Dikarya</taxon>
        <taxon>Basidiomycota</taxon>
        <taxon>Agaricomycotina</taxon>
        <taxon>Agaricomycetes</taxon>
        <taxon>Agaricomycetidae</taxon>
        <taxon>Agaricales</taxon>
        <taxon>Tricholomatineae</taxon>
        <taxon>Lyophyllaceae</taxon>
        <taxon>Hypsizygus</taxon>
    </lineage>
</organism>
<keyword evidence="3" id="KW-1185">Reference proteome</keyword>